<dbReference type="InterPro" id="IPR056972">
    <property type="entry name" value="RHH_dom-containing"/>
</dbReference>
<evidence type="ECO:0000313" key="2">
    <source>
        <dbReference type="Proteomes" id="UP000246591"/>
    </source>
</evidence>
<dbReference type="Proteomes" id="UP000246591">
    <property type="component" value="Segment"/>
</dbReference>
<dbReference type="EMBL" id="MH153810">
    <property type="protein sequence ID" value="AWN04263.1"/>
    <property type="molecule type" value="Genomic_DNA"/>
</dbReference>
<dbReference type="GeneID" id="40102527"/>
<organism evidence="1 2">
    <name type="scientific">Gordonia phage Sour</name>
    <dbReference type="NCBI Taxonomy" id="2182349"/>
    <lineage>
        <taxon>Viruses</taxon>
        <taxon>Duplodnaviria</taxon>
        <taxon>Heunggongvirae</taxon>
        <taxon>Uroviricota</taxon>
        <taxon>Caudoviricetes</taxon>
        <taxon>Sourvirus</taxon>
        <taxon>Sourvirus sour</taxon>
    </lineage>
</organism>
<accession>A0A2U8UKV5</accession>
<keyword evidence="2" id="KW-1185">Reference proteome</keyword>
<protein>
    <submittedName>
        <fullName evidence="1">Ribbon-helix-helix DNA binding domain protein</fullName>
    </submittedName>
</protein>
<gene>
    <name evidence="1" type="primary">62</name>
    <name evidence="1" type="ORF">PBI_SOUR_62</name>
</gene>
<reference evidence="2" key="1">
    <citation type="submission" date="2018-03" db="EMBL/GenBank/DDBJ databases">
        <authorList>
            <person name="Keele B.F."/>
        </authorList>
    </citation>
    <scope>NUCLEOTIDE SEQUENCE [LARGE SCALE GENOMIC DNA]</scope>
</reference>
<name>A0A2U8UKV5_9CAUD</name>
<evidence type="ECO:0000313" key="1">
    <source>
        <dbReference type="EMBL" id="AWN04263.1"/>
    </source>
</evidence>
<sequence length="69" mass="7686">MRGSGVQTSKPAVLVRAPAGREELFKRRFRVACAELGCSYAEFIEDALDRHDEAKAAMRHPLDRRAVAT</sequence>
<dbReference type="Pfam" id="PF23807">
    <property type="entry name" value="RHH_10"/>
    <property type="match status" value="1"/>
</dbReference>
<dbReference type="KEGG" id="vg:40102527"/>
<dbReference type="RefSeq" id="YP_009625633.1">
    <property type="nucleotide sequence ID" value="NC_042132.1"/>
</dbReference>
<proteinExistence type="predicted"/>